<dbReference type="PANTHER" id="PTHR32481:SF0">
    <property type="entry name" value="AMINOPEPTIDASE YPDE-RELATED"/>
    <property type="match status" value="1"/>
</dbReference>
<dbReference type="SUPFAM" id="SSF53187">
    <property type="entry name" value="Zn-dependent exopeptidases"/>
    <property type="match status" value="1"/>
</dbReference>
<evidence type="ECO:0000313" key="2">
    <source>
        <dbReference type="EMBL" id="UTI66991.1"/>
    </source>
</evidence>
<accession>A0ABY5E0H2</accession>
<evidence type="ECO:0000313" key="3">
    <source>
        <dbReference type="Proteomes" id="UP001056035"/>
    </source>
</evidence>
<dbReference type="Pfam" id="PF04389">
    <property type="entry name" value="Peptidase_M28"/>
    <property type="match status" value="1"/>
</dbReference>
<proteinExistence type="predicted"/>
<organism evidence="2 3">
    <name type="scientific">Paraconexibacter antarcticus</name>
    <dbReference type="NCBI Taxonomy" id="2949664"/>
    <lineage>
        <taxon>Bacteria</taxon>
        <taxon>Bacillati</taxon>
        <taxon>Actinomycetota</taxon>
        <taxon>Thermoleophilia</taxon>
        <taxon>Solirubrobacterales</taxon>
        <taxon>Paraconexibacteraceae</taxon>
        <taxon>Paraconexibacter</taxon>
    </lineage>
</organism>
<dbReference type="RefSeq" id="WP_254573643.1">
    <property type="nucleotide sequence ID" value="NZ_CP098502.1"/>
</dbReference>
<dbReference type="Proteomes" id="UP001056035">
    <property type="component" value="Chromosome"/>
</dbReference>
<keyword evidence="3" id="KW-1185">Reference proteome</keyword>
<evidence type="ECO:0000259" key="1">
    <source>
        <dbReference type="Pfam" id="PF04389"/>
    </source>
</evidence>
<feature type="domain" description="Peptidase M28" evidence="1">
    <location>
        <begin position="218"/>
        <end position="388"/>
    </location>
</feature>
<reference evidence="2 3" key="1">
    <citation type="submission" date="2022-06" db="EMBL/GenBank/DDBJ databases">
        <title>Paraconexibacter antarcticus.</title>
        <authorList>
            <person name="Kim C.S."/>
        </authorList>
    </citation>
    <scope>NUCLEOTIDE SEQUENCE [LARGE SCALE GENOMIC DNA]</scope>
    <source>
        <strain evidence="2 3">02-257</strain>
    </source>
</reference>
<name>A0ABY5E0H2_9ACTN</name>
<dbReference type="EMBL" id="CP098502">
    <property type="protein sequence ID" value="UTI66991.1"/>
    <property type="molecule type" value="Genomic_DNA"/>
</dbReference>
<sequence>MTTATPTRPPEPDAALLEKTVRHLGAMDRPSASPGERDAAFWIAEALRAEGATVRVERERAHGGYWWPLGLMAGAAGLAGLRRGRGAALAVGAAAAAGIFDDISGGRLAFRRAVLPHHDTHNVVATLGDPDADQTVLIVAHHDAAHWSLLFHPGAGEFVGDRWPQLLELSDDTPPVMFPVFGGPLLVALGALTGRRGVQVLGAVVSTAVAAVMAEIGSRSTVSGANDNLTGVATLLGVARTLKEQPVEGLRIILLSTGSEESFMEGMQAFARRHFAALPPERTHVICVDTVGSPQLLQIEGEGMIRMREYPAAFKDLVSDVAAERGVSLSRGLRLRNATDGLIALKAGYPSVMIGSMNEYRLPANYHWPTDVPDNVVYETVADCVRVCDGVVRRLARTLGRPGPAGAGQPSASTPAA</sequence>
<gene>
    <name evidence="2" type="ORF">NBH00_12470</name>
</gene>
<dbReference type="InterPro" id="IPR051464">
    <property type="entry name" value="Peptidase_M42_aminopept"/>
</dbReference>
<dbReference type="InterPro" id="IPR007484">
    <property type="entry name" value="Peptidase_M28"/>
</dbReference>
<protein>
    <submittedName>
        <fullName evidence="2">M28 family peptidase</fullName>
    </submittedName>
</protein>
<dbReference type="PANTHER" id="PTHR32481">
    <property type="entry name" value="AMINOPEPTIDASE"/>
    <property type="match status" value="1"/>
</dbReference>
<dbReference type="Gene3D" id="3.40.630.10">
    <property type="entry name" value="Zn peptidases"/>
    <property type="match status" value="1"/>
</dbReference>